<evidence type="ECO:0000256" key="1">
    <source>
        <dbReference type="ARBA" id="ARBA00004123"/>
    </source>
</evidence>
<sequence length="417" mass="46895">MHSSISEQKKEKIKGKKRKSNRMEMERIGIESACEWPATRYSMRCVTSDRCNKGSITISLNSMINIKISLRTTGHLILGIARIYSKKTGYLLVDLCEVFDRVKTTAADRIGFIPFIEAFPHDSREPSQYDPNVLPKGVHSLELDVDKGENVMEQRGRPEDIALIDDNFVSLADKHFFGNDDFGDWEALIGDSNQTPMQSLNLSRDHFQHPGGFNQTYTNFNDVGPVDVNMTPIQVDRQSFGMHDISIPHDITPIGDVAAAFPSNDIQTTAANAAEAEVARETQIANESNQVFNISYPKGPDTIMDQPPLPPPVDPNLDQEIEDEQELDDDDDVVGPLIPIRKKKKQRRKAIFDKATALSNEEMRQNVADYSDTIQQIELAPPSLKMLRIKMEGSLNYLMNRTCAPISRHRNPLTQAI</sequence>
<keyword evidence="6" id="KW-1185">Reference proteome</keyword>
<protein>
    <recommendedName>
        <fullName evidence="4">Rad21/Rec8-like protein N-terminal domain-containing protein</fullName>
    </recommendedName>
</protein>
<dbReference type="STRING" id="2018661.A0A2A2JV29"/>
<comment type="caution">
    <text evidence="5">The sequence shown here is derived from an EMBL/GenBank/DDBJ whole genome shotgun (WGS) entry which is preliminary data.</text>
</comment>
<evidence type="ECO:0000256" key="2">
    <source>
        <dbReference type="ARBA" id="ARBA00023242"/>
    </source>
</evidence>
<proteinExistence type="predicted"/>
<dbReference type="OrthoDB" id="10071381at2759"/>
<accession>A0A2A2JV29</accession>
<feature type="domain" description="Rad21/Rec8-like protein N-terminal" evidence="4">
    <location>
        <begin position="52"/>
        <end position="106"/>
    </location>
</feature>
<dbReference type="GO" id="GO:0005634">
    <property type="term" value="C:nucleus"/>
    <property type="evidence" value="ECO:0007669"/>
    <property type="project" value="UniProtKB-SubCell"/>
</dbReference>
<evidence type="ECO:0000313" key="5">
    <source>
        <dbReference type="EMBL" id="PAV65523.1"/>
    </source>
</evidence>
<feature type="region of interest" description="Disordered" evidence="3">
    <location>
        <begin position="1"/>
        <end position="21"/>
    </location>
</feature>
<comment type="subcellular location">
    <subcellularLocation>
        <location evidence="1">Nucleus</location>
    </subcellularLocation>
</comment>
<dbReference type="EMBL" id="LIAE01010205">
    <property type="protein sequence ID" value="PAV65523.1"/>
    <property type="molecule type" value="Genomic_DNA"/>
</dbReference>
<feature type="compositionally biased region" description="Basic residues" evidence="3">
    <location>
        <begin position="11"/>
        <end position="20"/>
    </location>
</feature>
<keyword evidence="2" id="KW-0539">Nucleus</keyword>
<dbReference type="PANTHER" id="PTHR12585:SF68">
    <property type="entry name" value="SISTER CHROMATID COHESION PROTEIN 1"/>
    <property type="match status" value="1"/>
</dbReference>
<dbReference type="InterPro" id="IPR006910">
    <property type="entry name" value="Rad21_Rec8_N"/>
</dbReference>
<dbReference type="Proteomes" id="UP000218231">
    <property type="component" value="Unassembled WGS sequence"/>
</dbReference>
<evidence type="ECO:0000313" key="6">
    <source>
        <dbReference type="Proteomes" id="UP000218231"/>
    </source>
</evidence>
<organism evidence="5 6">
    <name type="scientific">Diploscapter pachys</name>
    <dbReference type="NCBI Taxonomy" id="2018661"/>
    <lineage>
        <taxon>Eukaryota</taxon>
        <taxon>Metazoa</taxon>
        <taxon>Ecdysozoa</taxon>
        <taxon>Nematoda</taxon>
        <taxon>Chromadorea</taxon>
        <taxon>Rhabditida</taxon>
        <taxon>Rhabditina</taxon>
        <taxon>Rhabditomorpha</taxon>
        <taxon>Rhabditoidea</taxon>
        <taxon>Rhabditidae</taxon>
        <taxon>Diploscapter</taxon>
    </lineage>
</organism>
<dbReference type="GO" id="GO:0003682">
    <property type="term" value="F:chromatin binding"/>
    <property type="evidence" value="ECO:0007669"/>
    <property type="project" value="TreeGrafter"/>
</dbReference>
<gene>
    <name evidence="5" type="ORF">WR25_04145</name>
</gene>
<dbReference type="PANTHER" id="PTHR12585">
    <property type="entry name" value="SCC1 / RAD21 FAMILY MEMBER"/>
    <property type="match status" value="1"/>
</dbReference>
<dbReference type="GO" id="GO:0007062">
    <property type="term" value="P:sister chromatid cohesion"/>
    <property type="evidence" value="ECO:0007669"/>
    <property type="project" value="InterPro"/>
</dbReference>
<evidence type="ECO:0000256" key="3">
    <source>
        <dbReference type="SAM" id="MobiDB-lite"/>
    </source>
</evidence>
<dbReference type="AlphaFoldDB" id="A0A2A2JV29"/>
<dbReference type="GO" id="GO:0008278">
    <property type="term" value="C:cohesin complex"/>
    <property type="evidence" value="ECO:0007669"/>
    <property type="project" value="InterPro"/>
</dbReference>
<dbReference type="GO" id="GO:1990414">
    <property type="term" value="P:replication-born double-strand break repair via sister chromatid exchange"/>
    <property type="evidence" value="ECO:0007669"/>
    <property type="project" value="TreeGrafter"/>
</dbReference>
<dbReference type="Pfam" id="PF04825">
    <property type="entry name" value="Rad21_Rec8_N"/>
    <property type="match status" value="1"/>
</dbReference>
<dbReference type="InterPro" id="IPR039781">
    <property type="entry name" value="Rad21/Rec8-like"/>
</dbReference>
<name>A0A2A2JV29_9BILA</name>
<evidence type="ECO:0000259" key="4">
    <source>
        <dbReference type="Pfam" id="PF04825"/>
    </source>
</evidence>
<reference evidence="5 6" key="1">
    <citation type="journal article" date="2017" name="Curr. Biol.">
        <title>Genome architecture and evolution of a unichromosomal asexual nematode.</title>
        <authorList>
            <person name="Fradin H."/>
            <person name="Zegar C."/>
            <person name="Gutwein M."/>
            <person name="Lucas J."/>
            <person name="Kovtun M."/>
            <person name="Corcoran D."/>
            <person name="Baugh L.R."/>
            <person name="Kiontke K."/>
            <person name="Gunsalus K."/>
            <person name="Fitch D.H."/>
            <person name="Piano F."/>
        </authorList>
    </citation>
    <scope>NUCLEOTIDE SEQUENCE [LARGE SCALE GENOMIC DNA]</scope>
    <source>
        <strain evidence="5">PF1309</strain>
    </source>
</reference>